<evidence type="ECO:0000313" key="3">
    <source>
        <dbReference type="Proteomes" id="UP000078544"/>
    </source>
</evidence>
<protein>
    <recommendedName>
        <fullName evidence="4">Tetratricopeptide repeat protein 36</fullName>
    </recommendedName>
</protein>
<sequence length="266" mass="29020">MAFVNRLSTKDINVLEKIKDPESNPAAGCTTDDSLPRDPHVTDASVYDQLVARERSIIQNIQSIETQFSGSQAQDANQVAIAAYKQCLASLDALVAESPNYASARNNRAQVMRRLYGDAMLFKITTVVPLPLIEQPDAAERRAAALRTLQDLDASISLLIPTTSTTPVSPQAARTLSMAYTQRAAIYLRTSKLLSDRSLDIDHGRVEAHWTRVQFEQAASHDLAHGGRFGSQIAKGLAVSVNPTAKLCGEIVREAMKKEYGPSPDE</sequence>
<dbReference type="Proteomes" id="UP000078544">
    <property type="component" value="Unassembled WGS sequence"/>
</dbReference>
<dbReference type="AlphaFoldDB" id="A0A162IUG5"/>
<keyword evidence="3" id="KW-1185">Reference proteome</keyword>
<name>A0A162IUG5_9HYPO</name>
<dbReference type="GO" id="GO:0006570">
    <property type="term" value="P:tyrosine metabolic process"/>
    <property type="evidence" value="ECO:0007669"/>
    <property type="project" value="TreeGrafter"/>
</dbReference>
<evidence type="ECO:0000256" key="1">
    <source>
        <dbReference type="ARBA" id="ARBA00006995"/>
    </source>
</evidence>
<dbReference type="PANTHER" id="PTHR21405">
    <property type="entry name" value="CDNA SEQUENCE BC021608"/>
    <property type="match status" value="1"/>
</dbReference>
<comment type="similarity">
    <text evidence="1">Belongs to the TTC36 family.</text>
</comment>
<dbReference type="EMBL" id="AZGY01000005">
    <property type="protein sequence ID" value="KZZ98562.1"/>
    <property type="molecule type" value="Genomic_DNA"/>
</dbReference>
<dbReference type="PANTHER" id="PTHR21405:SF0">
    <property type="entry name" value="TETRATRICOPEPTIDE REPEAT PROTEIN 36"/>
    <property type="match status" value="1"/>
</dbReference>
<dbReference type="OrthoDB" id="539634at2759"/>
<organism evidence="2 3">
    <name type="scientific">Moelleriella libera RCEF 2490</name>
    <dbReference type="NCBI Taxonomy" id="1081109"/>
    <lineage>
        <taxon>Eukaryota</taxon>
        <taxon>Fungi</taxon>
        <taxon>Dikarya</taxon>
        <taxon>Ascomycota</taxon>
        <taxon>Pezizomycotina</taxon>
        <taxon>Sordariomycetes</taxon>
        <taxon>Hypocreomycetidae</taxon>
        <taxon>Hypocreales</taxon>
        <taxon>Clavicipitaceae</taxon>
        <taxon>Moelleriella</taxon>
    </lineage>
</organism>
<gene>
    <name evidence="2" type="ORF">AAL_03080</name>
</gene>
<reference evidence="2 3" key="1">
    <citation type="journal article" date="2016" name="Genome Biol. Evol.">
        <title>Divergent and convergent evolution of fungal pathogenicity.</title>
        <authorList>
            <person name="Shang Y."/>
            <person name="Xiao G."/>
            <person name="Zheng P."/>
            <person name="Cen K."/>
            <person name="Zhan S."/>
            <person name="Wang C."/>
        </authorList>
    </citation>
    <scope>NUCLEOTIDE SEQUENCE [LARGE SCALE GENOMIC DNA]</scope>
    <source>
        <strain evidence="2 3">RCEF 2490</strain>
    </source>
</reference>
<evidence type="ECO:0000313" key="2">
    <source>
        <dbReference type="EMBL" id="KZZ98562.1"/>
    </source>
</evidence>
<dbReference type="STRING" id="1081109.A0A162IUG5"/>
<comment type="caution">
    <text evidence="2">The sequence shown here is derived from an EMBL/GenBank/DDBJ whole genome shotgun (WGS) entry which is preliminary data.</text>
</comment>
<accession>A0A162IUG5</accession>
<proteinExistence type="inferred from homology"/>
<dbReference type="InterPro" id="IPR038906">
    <property type="entry name" value="TTC36"/>
</dbReference>
<evidence type="ECO:0008006" key="4">
    <source>
        <dbReference type="Google" id="ProtNLM"/>
    </source>
</evidence>